<dbReference type="PANTHER" id="PTHR13847:SF286">
    <property type="entry name" value="D-AMINO ACID DEHYDROGENASE"/>
    <property type="match status" value="1"/>
</dbReference>
<keyword evidence="7" id="KW-1185">Reference proteome</keyword>
<accession>A0ABV9DZC4</accession>
<feature type="domain" description="FAD dependent oxidoreductase" evidence="5">
    <location>
        <begin position="2"/>
        <end position="351"/>
    </location>
</feature>
<dbReference type="Proteomes" id="UP001595923">
    <property type="component" value="Unassembled WGS sequence"/>
</dbReference>
<dbReference type="Pfam" id="PF01266">
    <property type="entry name" value="DAO"/>
    <property type="match status" value="1"/>
</dbReference>
<dbReference type="EC" id="1.-.-.-" evidence="6"/>
<gene>
    <name evidence="6" type="ORF">ACFO4E_16130</name>
</gene>
<dbReference type="InterPro" id="IPR006076">
    <property type="entry name" value="FAD-dep_OxRdtase"/>
</dbReference>
<dbReference type="Gene3D" id="3.50.50.60">
    <property type="entry name" value="FAD/NAD(P)-binding domain"/>
    <property type="match status" value="1"/>
</dbReference>
<evidence type="ECO:0000313" key="6">
    <source>
        <dbReference type="EMBL" id="MFC4563393.1"/>
    </source>
</evidence>
<organism evidence="6 7">
    <name type="scientific">Nocardiopsis mangrovi</name>
    <dbReference type="NCBI Taxonomy" id="1179818"/>
    <lineage>
        <taxon>Bacteria</taxon>
        <taxon>Bacillati</taxon>
        <taxon>Actinomycetota</taxon>
        <taxon>Actinomycetes</taxon>
        <taxon>Streptosporangiales</taxon>
        <taxon>Nocardiopsidaceae</taxon>
        <taxon>Nocardiopsis</taxon>
    </lineage>
</organism>
<evidence type="ECO:0000256" key="1">
    <source>
        <dbReference type="ARBA" id="ARBA00001974"/>
    </source>
</evidence>
<dbReference type="RefSeq" id="WP_378575624.1">
    <property type="nucleotide sequence ID" value="NZ_JBHSFQ010000015.1"/>
</dbReference>
<dbReference type="Gene3D" id="3.30.9.10">
    <property type="entry name" value="D-Amino Acid Oxidase, subunit A, domain 2"/>
    <property type="match status" value="1"/>
</dbReference>
<dbReference type="SUPFAM" id="SSF51905">
    <property type="entry name" value="FAD/NAD(P)-binding domain"/>
    <property type="match status" value="1"/>
</dbReference>
<comment type="similarity">
    <text evidence="2">Belongs to the DadA oxidoreductase family.</text>
</comment>
<proteinExistence type="inferred from homology"/>
<evidence type="ECO:0000313" key="7">
    <source>
        <dbReference type="Proteomes" id="UP001595923"/>
    </source>
</evidence>
<comment type="cofactor">
    <cofactor evidence="1">
        <name>FAD</name>
        <dbReference type="ChEBI" id="CHEBI:57692"/>
    </cofactor>
</comment>
<dbReference type="InterPro" id="IPR036188">
    <property type="entry name" value="FAD/NAD-bd_sf"/>
</dbReference>
<evidence type="ECO:0000256" key="2">
    <source>
        <dbReference type="ARBA" id="ARBA00009410"/>
    </source>
</evidence>
<evidence type="ECO:0000256" key="4">
    <source>
        <dbReference type="ARBA" id="ARBA00023002"/>
    </source>
</evidence>
<reference evidence="7" key="1">
    <citation type="journal article" date="2019" name="Int. J. Syst. Evol. Microbiol.">
        <title>The Global Catalogue of Microorganisms (GCM) 10K type strain sequencing project: providing services to taxonomists for standard genome sequencing and annotation.</title>
        <authorList>
            <consortium name="The Broad Institute Genomics Platform"/>
            <consortium name="The Broad Institute Genome Sequencing Center for Infectious Disease"/>
            <person name="Wu L."/>
            <person name="Ma J."/>
        </authorList>
    </citation>
    <scope>NUCLEOTIDE SEQUENCE [LARGE SCALE GENOMIC DNA]</scope>
    <source>
        <strain evidence="7">XZYJ18</strain>
    </source>
</reference>
<comment type="caution">
    <text evidence="6">The sequence shown here is derived from an EMBL/GenBank/DDBJ whole genome shotgun (WGS) entry which is preliminary data.</text>
</comment>
<dbReference type="GO" id="GO:0016491">
    <property type="term" value="F:oxidoreductase activity"/>
    <property type="evidence" value="ECO:0007669"/>
    <property type="project" value="UniProtKB-KW"/>
</dbReference>
<protein>
    <submittedName>
        <fullName evidence="6">NAD(P)/FAD-dependent oxidoreductase</fullName>
        <ecNumber evidence="6">1.-.-.-</ecNumber>
    </submittedName>
</protein>
<name>A0ABV9DZC4_9ACTN</name>
<dbReference type="SUPFAM" id="SSF54373">
    <property type="entry name" value="FAD-linked reductases, C-terminal domain"/>
    <property type="match status" value="1"/>
</dbReference>
<evidence type="ECO:0000256" key="3">
    <source>
        <dbReference type="ARBA" id="ARBA00022630"/>
    </source>
</evidence>
<evidence type="ECO:0000259" key="5">
    <source>
        <dbReference type="Pfam" id="PF01266"/>
    </source>
</evidence>
<sequence>MRVIVVGGGIVGASAAYHLARRGVSTTLVDAAHTGRATPAGAGIVFPWPFPWDPPQVRDFGLAAAAHYPGLMHELADDGLSTGYEVVGGISVSADPAVLDEDHALLTGLAARPGYEGLRGIRRLAPGEPAARFPVLPPDIAGVAVEGMARVDGARACAALVDAAEERGLRRRAGDAGLIGDGRRITGVRVGGEDLAADAVIVAAGAWTADLLRPFGVEVPVHPVRGQIAHVAVPGHDTGGWPVVRLARGDRYLLSFAPDRIVLSGTREPGAGFDRRVTAEGLRRVLADALEMAPGLEDATVVETRVGLRPASRDGLPILGIPEALPGVVVATGLGAVGLTLGPYQGAVAARLALGEDPGSDLSTFDPARTATAADAG</sequence>
<keyword evidence="4 6" id="KW-0560">Oxidoreductase</keyword>
<dbReference type="PANTHER" id="PTHR13847">
    <property type="entry name" value="SARCOSINE DEHYDROGENASE-RELATED"/>
    <property type="match status" value="1"/>
</dbReference>
<dbReference type="EMBL" id="JBHSFQ010000015">
    <property type="protein sequence ID" value="MFC4563393.1"/>
    <property type="molecule type" value="Genomic_DNA"/>
</dbReference>
<keyword evidence="3" id="KW-0285">Flavoprotein</keyword>